<dbReference type="PANTHER" id="PTHR35862">
    <property type="entry name" value="FELS-2 PROPHAGE PROTEIN"/>
    <property type="match status" value="1"/>
</dbReference>
<accession>A0A806D8P7</accession>
<feature type="domain" description="Baseplate J-like C-terminal" evidence="2">
    <location>
        <begin position="219"/>
        <end position="298"/>
    </location>
</feature>
<dbReference type="RefSeq" id="WP_012954690.1">
    <property type="nucleotide sequence ID" value="NC_013784.1"/>
</dbReference>
<dbReference type="GeneID" id="79905299"/>
<gene>
    <name evidence="3" type="ORF">ZZM4_0024</name>
</gene>
<protein>
    <submittedName>
        <fullName evidence="3">Baseplate J family protein</fullName>
    </submittedName>
</protein>
<dbReference type="InterPro" id="IPR058530">
    <property type="entry name" value="Baseplate_J-like_C"/>
</dbReference>
<sequence length="305" mass="32928">MAQSQYQNANLSKIDLSQLPAPTIIEPLDYETIYRQQLINFRSDNPQFVDNDIVESDVVVKLLETTSYRELLLRQRINDAVKGVLVSFAHGSDLDQIAARFGVVRQTVTPADTLNNVSAVMETDDSLLNRILLAPSGFSVAGPADAYRFHALSADGRVLDASATSPEAGTVLVSVLSNENDGTASSEILQKVNAHLTADDIRPLTDYVIVKSAEIIPFSIDATLKFYAGPSAAIVQQNAIDRLNNYLKNSRKIGRDITIAALHAALTVEGVQNVILNSPTVDIVISDTQAGYCKSINISNGGIAE</sequence>
<name>A0A806D8P7_ZYMMO</name>
<evidence type="ECO:0000259" key="2">
    <source>
        <dbReference type="Pfam" id="PF26079"/>
    </source>
</evidence>
<organism evidence="3">
    <name type="scientific">Zymomonas mobilis subsp. mobilis (strain ATCC 31821 / ZM4 / CP4)</name>
    <dbReference type="NCBI Taxonomy" id="264203"/>
    <lineage>
        <taxon>Bacteria</taxon>
        <taxon>Pseudomonadati</taxon>
        <taxon>Pseudomonadota</taxon>
        <taxon>Alphaproteobacteria</taxon>
        <taxon>Sphingomonadales</taxon>
        <taxon>Zymomonadaceae</taxon>
        <taxon>Zymomonas</taxon>
    </lineage>
</organism>
<dbReference type="EMBL" id="CP001881">
    <property type="protein sequence ID" value="ADC33800.1"/>
    <property type="molecule type" value="Genomic_DNA"/>
</dbReference>
<proteinExistence type="predicted"/>
<dbReference type="Pfam" id="PF26079">
    <property type="entry name" value="Baseplate_J_C"/>
    <property type="match status" value="1"/>
</dbReference>
<dbReference type="PIRSF" id="PIRSF020481">
    <property type="entry name" value="BAP"/>
    <property type="match status" value="1"/>
</dbReference>
<dbReference type="AlphaFoldDB" id="A0A806D8P7"/>
<geneLocation type="plasmid" evidence="3">
    <name>pZZM401</name>
</geneLocation>
<dbReference type="InterPro" id="IPR014507">
    <property type="entry name" value="Baseplate_assembly_J_pred"/>
</dbReference>
<evidence type="ECO:0000313" key="3">
    <source>
        <dbReference type="EMBL" id="ADC33800.1"/>
    </source>
</evidence>
<keyword evidence="3" id="KW-0614">Plasmid</keyword>
<dbReference type="PANTHER" id="PTHR35862:SF1">
    <property type="entry name" value="FELS-2 PROPHAGE PROTEIN"/>
    <property type="match status" value="1"/>
</dbReference>
<feature type="domain" description="Baseplate J-like central" evidence="1">
    <location>
        <begin position="140"/>
        <end position="212"/>
    </location>
</feature>
<dbReference type="Pfam" id="PF26078">
    <property type="entry name" value="Baseplate_J_M"/>
    <property type="match status" value="1"/>
</dbReference>
<dbReference type="InterPro" id="IPR058531">
    <property type="entry name" value="Baseplate_J_M"/>
</dbReference>
<evidence type="ECO:0000259" key="1">
    <source>
        <dbReference type="Pfam" id="PF26078"/>
    </source>
</evidence>
<dbReference type="InterPro" id="IPR052726">
    <property type="entry name" value="Phage_Baseplate_Hub"/>
</dbReference>
<reference evidence="3" key="1">
    <citation type="submission" date="2010-01" db="EMBL/GenBank/DDBJ databases">
        <title>Complete sequence of plasmid1 of Zymomonas mobilis subsp. mobilis ZM4.</title>
        <authorList>
            <consortium name="US DOE Joint Genome Institute"/>
            <person name="Lucas S."/>
            <person name="Copeland A."/>
            <person name="Lapidus A."/>
            <person name="Glavina del Rio T."/>
            <person name="Tice H."/>
            <person name="Bruce D."/>
            <person name="Goodwin L."/>
            <person name="Pitluck S."/>
            <person name="Balakireva M."/>
            <person name="Brettin T."/>
            <person name="Detter J.C."/>
            <person name="Han C."/>
            <person name="Larimer F."/>
            <person name="Land M."/>
            <person name="Hauser L."/>
            <person name="Kyrpides N."/>
            <person name="Mikhailova N."/>
            <person name="Pappas K."/>
        </authorList>
    </citation>
    <scope>NUCLEOTIDE SEQUENCE [LARGE SCALE GENOMIC DNA]</scope>
    <source>
        <strain evidence="3">ZM4</strain>
        <plasmid evidence="3">pZZM401</plasmid>
    </source>
</reference>